<organism evidence="6">
    <name type="scientific">Streptomyces sp. NBC_00148</name>
    <dbReference type="NCBI Taxonomy" id="2903626"/>
    <lineage>
        <taxon>Bacteria</taxon>
        <taxon>Bacillati</taxon>
        <taxon>Actinomycetota</taxon>
        <taxon>Actinomycetes</taxon>
        <taxon>Kitasatosporales</taxon>
        <taxon>Streptomycetaceae</taxon>
        <taxon>Streptomyces</taxon>
    </lineage>
</organism>
<dbReference type="InterPro" id="IPR031325">
    <property type="entry name" value="RHS_repeat"/>
</dbReference>
<dbReference type="Gene3D" id="2.180.10.10">
    <property type="entry name" value="RHS repeat-associated core"/>
    <property type="match status" value="2"/>
</dbReference>
<dbReference type="Pfam" id="PF20148">
    <property type="entry name" value="DUF6531"/>
    <property type="match status" value="1"/>
</dbReference>
<dbReference type="PANTHER" id="PTHR32305:SF15">
    <property type="entry name" value="PROTEIN RHSA-RELATED"/>
    <property type="match status" value="1"/>
</dbReference>
<evidence type="ECO:0000256" key="2">
    <source>
        <dbReference type="SAM" id="MobiDB-lite"/>
    </source>
</evidence>
<evidence type="ECO:0000256" key="1">
    <source>
        <dbReference type="ARBA" id="ARBA00022737"/>
    </source>
</evidence>
<sequence>MVDWGKWGEALYDGAGNLVDKGKEIVGTGIDKGTDVLGSGLEKVGADEWADKVEDWGDETASSLGAEVREQQLGQTEEADELIHGRPEKISAAVKNLRDFQKAFDLVGSGMKKLDSGHWKGEAADAFRAKFQTLPTDWVRAADAFEDAAKALETFAGTVTSAQAKAAEAIALYKEGKQDYETAAAAFKEKAEAYNAVRNTDHPLPHPGTFTDPGAAKRQHAQEILQRARRARNEAAETAKGAITAAMAHAPKEPTGMDRAKQDLIDYGVGQGMELAHVAGGAIKGTAGLLNFVRSVDPLDPYNLTHPAEYYKGVNMTLAGLVTTVTNPDRALKNAWDAAKGDPSEFVGRLIPELIGTKGGGLIKGGLRAGMKDLAKHPQGKGRQGHEKAPDSNANQCSKVKCANDPIDVATGRMLLPQTDIVLPGSLPLVFERVFDSSHRAGRWFGSGWSSTVDQRLEIDAEGVVFSCNEGSLLAYPHPAPGVPVMPTHGRRWPLDRVADGYTITDPETGQVRHFVDQPTGELALLAQIDDRNGRWIAFEYDEAGAPTSIVHHGGYHLKLTTHEGRVTALHLAGAAPDGTDQEILRYGYTDGHLTTVTNSSGKPLRFDCDELGRITAWTDTNGSRYEYVYDEHDRCVYQAGTNGHLEAHFTWDDTDPDTGLRMTSMTDGLGHTTRYVINDRAQVVAEIDALGAITRFEHDRYHRLLSVTDPLGHSTRSTFDEHGCLVSVVRPDGREMAAEYNALGLPVRVKRVDGTVTRQTYDARGNRTSVTDASGATTAYVYDEAGHLTSVIDALGHRTAVRCDEAGLPSEITDPLGATTRYERDTYGRPVSITDALGAATRFTWTTEARLARRIDADGSEESWTYDGEGNCTAHTDQIGGVTRFGYTHFDLLAARTGPDGVRYEFEHDAALRLTQVSNPQGLTWTYEYDATGRLIRETDFDDRVQLYSHDAVGRLASQTNPLGQTITFERNELGQVLRKEADGKATTYEYDFTDQLARAGNDDSTMLLLRDRQGRLISETVNDLTLRHSYDKLGRRTSRTTPAGTKSTWSYNGLGNPTALTTHGQTLTFTYDAVGREASRRLGEMTFTNVYDAVGRLATQTVNGSADRVIQRRAYTYRGDGFVTGIDDHLHGVHRYGLDATGRVTSVRAATWSESYAYDAVGNQTQAEWPDAHPGSAARGSRTYRGNRITRAGAIRYEHDSAGRITLRQKTRLSRKPDVWRYTWDAEDRLTSVVTPDGTLWRYHYDPLGRRINKQCLATDRETVVEQVDFTWDGTVLCEQTTRTEGIRNSVTLTWNHQGLSPLTQNERITSADADQRDIDSRFFGIITDLLGTPIQLADDKGAVAWHSRGTVWGSTAWTKKSTAHTPLRFPGQYCDPESGLYYNFYRHYEPDTGRYTSPDPLGLSAAPNPSTYVINPHTICDPLGLAPSECKKVTYGKSKGEGQDLKRSATVGNDEWQFNTGHGFDRAHAGAHGVPNDLRTTGLTPDQIEQGIVNSVYTHIENGGTVPRVGPGFTGPLDGAMKMDGHSIGYRVSQTPDNVYRVATYWLNP</sequence>
<keyword evidence="1" id="KW-0677">Repeat</keyword>
<gene>
    <name evidence="6" type="ORF">OG222_04665</name>
</gene>
<dbReference type="InterPro" id="IPR022385">
    <property type="entry name" value="Rhs_assc_core"/>
</dbReference>
<dbReference type="SUPFAM" id="SSF140453">
    <property type="entry name" value="EsxAB dimer-like"/>
    <property type="match status" value="1"/>
</dbReference>
<evidence type="ECO:0000259" key="3">
    <source>
        <dbReference type="Pfam" id="PF20148"/>
    </source>
</evidence>
<dbReference type="InterPro" id="IPR056823">
    <property type="entry name" value="TEN-like_YD-shell"/>
</dbReference>
<name>A0AAU1M4Q8_9ACTN</name>
<dbReference type="InterPro" id="IPR049082">
    <property type="entry name" value="T7SS_signal"/>
</dbReference>
<proteinExistence type="predicted"/>
<evidence type="ECO:0000259" key="4">
    <source>
        <dbReference type="Pfam" id="PF21725"/>
    </source>
</evidence>
<evidence type="ECO:0000313" key="6">
    <source>
        <dbReference type="EMBL" id="WTQ78406.1"/>
    </source>
</evidence>
<dbReference type="InterPro" id="IPR045351">
    <property type="entry name" value="DUF6531"/>
</dbReference>
<dbReference type="Pfam" id="PF25023">
    <property type="entry name" value="TEN_YD-shell"/>
    <property type="match status" value="1"/>
</dbReference>
<feature type="domain" description="DUF6531" evidence="3">
    <location>
        <begin position="405"/>
        <end position="476"/>
    </location>
</feature>
<dbReference type="Pfam" id="PF05593">
    <property type="entry name" value="RHS_repeat"/>
    <property type="match status" value="5"/>
</dbReference>
<feature type="domain" description="Putative T7SS secretion signal" evidence="4">
    <location>
        <begin position="17"/>
        <end position="254"/>
    </location>
</feature>
<dbReference type="InterPro" id="IPR036689">
    <property type="entry name" value="ESAT-6-like_sf"/>
</dbReference>
<dbReference type="InterPro" id="IPR050708">
    <property type="entry name" value="T6SS_VgrG/RHS"/>
</dbReference>
<dbReference type="Gene3D" id="1.10.287.1060">
    <property type="entry name" value="ESAT-6-like"/>
    <property type="match status" value="1"/>
</dbReference>
<dbReference type="NCBIfam" id="TIGR03696">
    <property type="entry name" value="Rhs_assc_core"/>
    <property type="match status" value="1"/>
</dbReference>
<dbReference type="Pfam" id="PF21725">
    <property type="entry name" value="T7SS_signal"/>
    <property type="match status" value="1"/>
</dbReference>
<feature type="domain" description="Teneurin-like YD-shell" evidence="5">
    <location>
        <begin position="827"/>
        <end position="995"/>
    </location>
</feature>
<dbReference type="PANTHER" id="PTHR32305">
    <property type="match status" value="1"/>
</dbReference>
<feature type="region of interest" description="Disordered" evidence="2">
    <location>
        <begin position="373"/>
        <end position="397"/>
    </location>
</feature>
<accession>A0AAU1M4Q8</accession>
<protein>
    <submittedName>
        <fullName evidence="6">DUF6531 domain-containing protein</fullName>
    </submittedName>
</protein>
<reference evidence="6" key="1">
    <citation type="submission" date="2022-10" db="EMBL/GenBank/DDBJ databases">
        <title>The complete genomes of actinobacterial strains from the NBC collection.</title>
        <authorList>
            <person name="Joergensen T.S."/>
            <person name="Alvarez Arevalo M."/>
            <person name="Sterndorff E.B."/>
            <person name="Faurdal D."/>
            <person name="Vuksanovic O."/>
            <person name="Mourched A.-S."/>
            <person name="Charusanti P."/>
            <person name="Shaw S."/>
            <person name="Blin K."/>
            <person name="Weber T."/>
        </authorList>
    </citation>
    <scope>NUCLEOTIDE SEQUENCE</scope>
    <source>
        <strain evidence="6">NBC_00148</strain>
    </source>
</reference>
<dbReference type="EMBL" id="CP108169">
    <property type="protein sequence ID" value="WTQ78406.1"/>
    <property type="molecule type" value="Genomic_DNA"/>
</dbReference>
<dbReference type="InterPro" id="IPR006530">
    <property type="entry name" value="YD"/>
</dbReference>
<dbReference type="NCBIfam" id="TIGR01643">
    <property type="entry name" value="YD_repeat_2x"/>
    <property type="match status" value="10"/>
</dbReference>
<dbReference type="PRINTS" id="PR00394">
    <property type="entry name" value="RHSPROTEIN"/>
</dbReference>
<evidence type="ECO:0000259" key="5">
    <source>
        <dbReference type="Pfam" id="PF25023"/>
    </source>
</evidence>